<reference evidence="4" key="1">
    <citation type="submission" date="2021-01" db="EMBL/GenBank/DDBJ databases">
        <title>A chromosome-scale assembly of European eel, Anguilla anguilla.</title>
        <authorList>
            <person name="Henkel C."/>
            <person name="Jong-Raadsen S.A."/>
            <person name="Dufour S."/>
            <person name="Weltzien F.-A."/>
            <person name="Palstra A.P."/>
            <person name="Pelster B."/>
            <person name="Spaink H.P."/>
            <person name="Van Den Thillart G.E."/>
            <person name="Jansen H."/>
            <person name="Zahm M."/>
            <person name="Klopp C."/>
            <person name="Cedric C."/>
            <person name="Louis A."/>
            <person name="Berthelot C."/>
            <person name="Parey E."/>
            <person name="Roest Crollius H."/>
            <person name="Montfort J."/>
            <person name="Robinson-Rechavi M."/>
            <person name="Bucao C."/>
            <person name="Bouchez O."/>
            <person name="Gislard M."/>
            <person name="Lluch J."/>
            <person name="Milhes M."/>
            <person name="Lampietro C."/>
            <person name="Lopez Roques C."/>
            <person name="Donnadieu C."/>
            <person name="Braasch I."/>
            <person name="Desvignes T."/>
            <person name="Postlethwait J."/>
            <person name="Bobe J."/>
            <person name="Guiguen Y."/>
            <person name="Dirks R."/>
        </authorList>
    </citation>
    <scope>NUCLEOTIDE SEQUENCE</scope>
    <source>
        <strain evidence="4">Tag_6206</strain>
        <tissue evidence="4">Liver</tissue>
    </source>
</reference>
<organism evidence="4 5">
    <name type="scientific">Anguilla anguilla</name>
    <name type="common">European freshwater eel</name>
    <name type="synonym">Muraena anguilla</name>
    <dbReference type="NCBI Taxonomy" id="7936"/>
    <lineage>
        <taxon>Eukaryota</taxon>
        <taxon>Metazoa</taxon>
        <taxon>Chordata</taxon>
        <taxon>Craniata</taxon>
        <taxon>Vertebrata</taxon>
        <taxon>Euteleostomi</taxon>
        <taxon>Actinopterygii</taxon>
        <taxon>Neopterygii</taxon>
        <taxon>Teleostei</taxon>
        <taxon>Anguilliformes</taxon>
        <taxon>Anguillidae</taxon>
        <taxon>Anguilla</taxon>
    </lineage>
</organism>
<evidence type="ECO:0000256" key="1">
    <source>
        <dbReference type="SAM" id="Coils"/>
    </source>
</evidence>
<evidence type="ECO:0000313" key="5">
    <source>
        <dbReference type="Proteomes" id="UP001044222"/>
    </source>
</evidence>
<proteinExistence type="predicted"/>
<comment type="caution">
    <text evidence="4">The sequence shown here is derived from an EMBL/GenBank/DDBJ whole genome shotgun (WGS) entry which is preliminary data.</text>
</comment>
<dbReference type="EMBL" id="JAFIRN010000002">
    <property type="protein sequence ID" value="KAG5855565.1"/>
    <property type="molecule type" value="Genomic_DNA"/>
</dbReference>
<sequence>MAEDSMGDLSEISSHSSGSHHSGSPSARSSKLSASLDSSKVYIVTQAGGTPSASPDSRTCGRQVTGNKYLIGWKKSEDSPPPDESGRLSECRGAEGLLSFLLKTLAQRSRHLYSLDGAVSVPTAGHDRSKIPHTLSKEEFLKMMLPDSPREEGRRKQALPVGGLSPRRSLYRTLSDESVCSNRKASSYGSSRSSVLEQALPNDILFSSTPPFHSTLPPRMSLSQGGSNLRSEFWYSDGSLADRSKFGDAGLLPLPDSGSGLDWSHLVDAARAFEGLDLDEESGPLDQRVASFCGMVDVGQAQALSQELKQRVAAAEEAAMEAGEEGSPGSLTGKVNQLELILRQLQYDLRKEKEDKVMLQEQVQHLRQDNMRLHEESQTAAAQLRKFTEWFFHSIDKKP</sequence>
<name>A0A9D3MYB6_ANGAN</name>
<gene>
    <name evidence="4" type="ORF">ANANG_G00050400</name>
</gene>
<evidence type="ECO:0000256" key="2">
    <source>
        <dbReference type="SAM" id="MobiDB-lite"/>
    </source>
</evidence>
<dbReference type="InterPro" id="IPR021818">
    <property type="entry name" value="SIPA1L_C"/>
</dbReference>
<dbReference type="Proteomes" id="UP001044222">
    <property type="component" value="Unassembled WGS sequence"/>
</dbReference>
<feature type="domain" description="Signal-induced proliferation-associated 1-like protein C-terminal" evidence="3">
    <location>
        <begin position="131"/>
        <end position="343"/>
    </location>
</feature>
<keyword evidence="1" id="KW-0175">Coiled coil</keyword>
<dbReference type="AlphaFoldDB" id="A0A9D3MYB6"/>
<dbReference type="Pfam" id="PF11881">
    <property type="entry name" value="SPAR_C"/>
    <property type="match status" value="1"/>
</dbReference>
<accession>A0A9D3MYB6</accession>
<evidence type="ECO:0000259" key="3">
    <source>
        <dbReference type="Pfam" id="PF11881"/>
    </source>
</evidence>
<feature type="region of interest" description="Disordered" evidence="2">
    <location>
        <begin position="1"/>
        <end position="33"/>
    </location>
</feature>
<protein>
    <recommendedName>
        <fullName evidence="3">Signal-induced proliferation-associated 1-like protein C-terminal domain-containing protein</fullName>
    </recommendedName>
</protein>
<feature type="compositionally biased region" description="Low complexity" evidence="2">
    <location>
        <begin position="7"/>
        <end position="33"/>
    </location>
</feature>
<feature type="coiled-coil region" evidence="1">
    <location>
        <begin position="298"/>
        <end position="376"/>
    </location>
</feature>
<evidence type="ECO:0000313" key="4">
    <source>
        <dbReference type="EMBL" id="KAG5855565.1"/>
    </source>
</evidence>
<keyword evidence="5" id="KW-1185">Reference proteome</keyword>